<dbReference type="GO" id="GO:0005811">
    <property type="term" value="C:lipid droplet"/>
    <property type="evidence" value="ECO:0007669"/>
    <property type="project" value="TreeGrafter"/>
</dbReference>
<evidence type="ECO:0000256" key="7">
    <source>
        <dbReference type="ARBA" id="ARBA00023098"/>
    </source>
</evidence>
<organism evidence="14">
    <name type="scientific">Capitella teleta</name>
    <name type="common">Polychaete worm</name>
    <dbReference type="NCBI Taxonomy" id="283909"/>
    <lineage>
        <taxon>Eukaryota</taxon>
        <taxon>Metazoa</taxon>
        <taxon>Spiralia</taxon>
        <taxon>Lophotrochozoa</taxon>
        <taxon>Annelida</taxon>
        <taxon>Polychaeta</taxon>
        <taxon>Sedentaria</taxon>
        <taxon>Scolecida</taxon>
        <taxon>Capitellidae</taxon>
        <taxon>Capitella</taxon>
    </lineage>
</organism>
<protein>
    <recommendedName>
        <fullName evidence="10">Short-chain dehydrogenase/reductase 3</fullName>
    </recommendedName>
    <alternativeName>
        <fullName evidence="11">Retinal short-chain dehydrogenase/reductase 1</fullName>
    </alternativeName>
</protein>
<dbReference type="Pfam" id="PF00106">
    <property type="entry name" value="adh_short"/>
    <property type="match status" value="1"/>
</dbReference>
<keyword evidence="6" id="KW-0560">Oxidoreductase</keyword>
<dbReference type="EnsemblMetazoa" id="CapteT181583">
    <property type="protein sequence ID" value="CapteP181583"/>
    <property type="gene ID" value="CapteG181583"/>
</dbReference>
<dbReference type="PANTHER" id="PTHR24322">
    <property type="entry name" value="PKSB"/>
    <property type="match status" value="1"/>
</dbReference>
<sequence>MHVVLDVIVLLGKLIFFYFEALFRKIVPPSKKSVRGKVVVITGGAGGLGRCLALKFAGLGAKVAVWDINKTLNEDTAKSISSLGGKAKAIVCDVTDPQSVRNAASLTRSELGEVDIIVNNAGIMPCRRLLDLSEEEIKRTININMTSHFWTVREFLPHMLAQNEGHIVTVASMASKAGIPLLTDYCASKYGAYGFAEAVKAEMHMLGPKNIHSTTVCPMHVNTNLVTSLTSRIDYRNRFGGVSSAEEVCDAIMDSVLRNKEFVYYPSYMGALSDWSQCIFPRNSHPTFFEFMDTGFFEKKKKK</sequence>
<evidence type="ECO:0000313" key="16">
    <source>
        <dbReference type="Proteomes" id="UP000014760"/>
    </source>
</evidence>
<reference evidence="14 16" key="2">
    <citation type="journal article" date="2013" name="Nature">
        <title>Insights into bilaterian evolution from three spiralian genomes.</title>
        <authorList>
            <person name="Simakov O."/>
            <person name="Marletaz F."/>
            <person name="Cho S.J."/>
            <person name="Edsinger-Gonzales E."/>
            <person name="Havlak P."/>
            <person name="Hellsten U."/>
            <person name="Kuo D.H."/>
            <person name="Larsson T."/>
            <person name="Lv J."/>
            <person name="Arendt D."/>
            <person name="Savage R."/>
            <person name="Osoegawa K."/>
            <person name="de Jong P."/>
            <person name="Grimwood J."/>
            <person name="Chapman J.A."/>
            <person name="Shapiro H."/>
            <person name="Aerts A."/>
            <person name="Otillar R.P."/>
            <person name="Terry A.Y."/>
            <person name="Boore J.L."/>
            <person name="Grigoriev I.V."/>
            <person name="Lindberg D.R."/>
            <person name="Seaver E.C."/>
            <person name="Weisblat D.A."/>
            <person name="Putnam N.H."/>
            <person name="Rokhsar D.S."/>
        </authorList>
    </citation>
    <scope>NUCLEOTIDE SEQUENCE</scope>
    <source>
        <strain evidence="14 16">I ESC-2004</strain>
    </source>
</reference>
<accession>R7URX8</accession>
<dbReference type="OMA" id="GHIICLS"/>
<evidence type="ECO:0000313" key="14">
    <source>
        <dbReference type="EMBL" id="ELU06141.1"/>
    </source>
</evidence>
<evidence type="ECO:0000256" key="9">
    <source>
        <dbReference type="ARBA" id="ARBA00059620"/>
    </source>
</evidence>
<dbReference type="OrthoDB" id="10253736at2759"/>
<evidence type="ECO:0000256" key="10">
    <source>
        <dbReference type="ARBA" id="ARBA00068717"/>
    </source>
</evidence>
<proteinExistence type="inferred from homology"/>
<dbReference type="PRINTS" id="PR00081">
    <property type="entry name" value="GDHRDH"/>
</dbReference>
<dbReference type="EMBL" id="AMQN01001263">
    <property type="status" value="NOT_ANNOTATED_CDS"/>
    <property type="molecule type" value="Genomic_DNA"/>
</dbReference>
<comment type="subcellular location">
    <subcellularLocation>
        <location evidence="1">Membrane</location>
        <topology evidence="1">Multi-pass membrane protein</topology>
    </subcellularLocation>
</comment>
<keyword evidence="3" id="KW-0812">Transmembrane</keyword>
<dbReference type="InterPro" id="IPR057326">
    <property type="entry name" value="KR_dom"/>
</dbReference>
<dbReference type="PRINTS" id="PR00080">
    <property type="entry name" value="SDRFAMILY"/>
</dbReference>
<dbReference type="STRING" id="283909.R7URX8"/>
<dbReference type="SUPFAM" id="SSF51735">
    <property type="entry name" value="NAD(P)-binding Rossmann-fold domains"/>
    <property type="match status" value="1"/>
</dbReference>
<dbReference type="EMBL" id="KB300949">
    <property type="protein sequence ID" value="ELU06141.1"/>
    <property type="molecule type" value="Genomic_DNA"/>
</dbReference>
<keyword evidence="16" id="KW-1185">Reference proteome</keyword>
<comment type="function">
    <text evidence="9">Catalyzes the reduction of all-trans-retinal to all-trans-retinol in the presence of NADPH.</text>
</comment>
<evidence type="ECO:0000256" key="3">
    <source>
        <dbReference type="ARBA" id="ARBA00022692"/>
    </source>
</evidence>
<feature type="domain" description="Ketoreductase" evidence="13">
    <location>
        <begin position="37"/>
        <end position="204"/>
    </location>
</feature>
<keyword evidence="7" id="KW-0443">Lipid metabolism</keyword>
<dbReference type="FunFam" id="3.40.50.720:FF:000131">
    <property type="entry name" value="Short-chain dehydrogenase/reductase 3"/>
    <property type="match status" value="1"/>
</dbReference>
<keyword evidence="4" id="KW-0521">NADP</keyword>
<comment type="similarity">
    <text evidence="2 12">Belongs to the short-chain dehydrogenases/reductases (SDR) family.</text>
</comment>
<dbReference type="PANTHER" id="PTHR24322:SF736">
    <property type="entry name" value="RETINOL DEHYDROGENASE 10"/>
    <property type="match status" value="1"/>
</dbReference>
<reference evidence="15" key="3">
    <citation type="submission" date="2015-06" db="UniProtKB">
        <authorList>
            <consortium name="EnsemblMetazoa"/>
        </authorList>
    </citation>
    <scope>IDENTIFICATION</scope>
</reference>
<name>R7URX8_CAPTE</name>
<dbReference type="Proteomes" id="UP000014760">
    <property type="component" value="Unassembled WGS sequence"/>
</dbReference>
<dbReference type="SMART" id="SM00822">
    <property type="entry name" value="PKS_KR"/>
    <property type="match status" value="1"/>
</dbReference>
<evidence type="ECO:0000256" key="12">
    <source>
        <dbReference type="RuleBase" id="RU000363"/>
    </source>
</evidence>
<evidence type="ECO:0000259" key="13">
    <source>
        <dbReference type="SMART" id="SM00822"/>
    </source>
</evidence>
<dbReference type="AlphaFoldDB" id="R7URX8"/>
<dbReference type="InterPro" id="IPR036291">
    <property type="entry name" value="NAD(P)-bd_dom_sf"/>
</dbReference>
<evidence type="ECO:0000313" key="15">
    <source>
        <dbReference type="EnsemblMetazoa" id="CapteP181583"/>
    </source>
</evidence>
<gene>
    <name evidence="14" type="ORF">CAPTEDRAFT_181583</name>
</gene>
<dbReference type="GO" id="GO:0052650">
    <property type="term" value="F:all-trans-retinol dehydrogenase (NADP+) activity"/>
    <property type="evidence" value="ECO:0007669"/>
    <property type="project" value="UniProtKB-ARBA"/>
</dbReference>
<evidence type="ECO:0000256" key="5">
    <source>
        <dbReference type="ARBA" id="ARBA00022989"/>
    </source>
</evidence>
<dbReference type="Gene3D" id="3.40.50.720">
    <property type="entry name" value="NAD(P)-binding Rossmann-like Domain"/>
    <property type="match status" value="1"/>
</dbReference>
<evidence type="ECO:0000256" key="2">
    <source>
        <dbReference type="ARBA" id="ARBA00006484"/>
    </source>
</evidence>
<reference evidence="16" key="1">
    <citation type="submission" date="2012-12" db="EMBL/GenBank/DDBJ databases">
        <authorList>
            <person name="Hellsten U."/>
            <person name="Grimwood J."/>
            <person name="Chapman J.A."/>
            <person name="Shapiro H."/>
            <person name="Aerts A."/>
            <person name="Otillar R.P."/>
            <person name="Terry A.Y."/>
            <person name="Boore J.L."/>
            <person name="Simakov O."/>
            <person name="Marletaz F."/>
            <person name="Cho S.-J."/>
            <person name="Edsinger-Gonzales E."/>
            <person name="Havlak P."/>
            <person name="Kuo D.-H."/>
            <person name="Larsson T."/>
            <person name="Lv J."/>
            <person name="Arendt D."/>
            <person name="Savage R."/>
            <person name="Osoegawa K."/>
            <person name="de Jong P."/>
            <person name="Lindberg D.R."/>
            <person name="Seaver E.C."/>
            <person name="Weisblat D.A."/>
            <person name="Putnam N.H."/>
            <person name="Grigoriev I.V."/>
            <person name="Rokhsar D.S."/>
        </authorList>
    </citation>
    <scope>NUCLEOTIDE SEQUENCE</scope>
    <source>
        <strain evidence="16">I ESC-2004</strain>
    </source>
</reference>
<evidence type="ECO:0000256" key="4">
    <source>
        <dbReference type="ARBA" id="ARBA00022857"/>
    </source>
</evidence>
<keyword evidence="8" id="KW-0472">Membrane</keyword>
<dbReference type="HOGENOM" id="CLU_010194_2_5_1"/>
<evidence type="ECO:0000256" key="11">
    <source>
        <dbReference type="ARBA" id="ARBA00082544"/>
    </source>
</evidence>
<dbReference type="GO" id="GO:0016020">
    <property type="term" value="C:membrane"/>
    <property type="evidence" value="ECO:0007669"/>
    <property type="project" value="UniProtKB-SubCell"/>
</dbReference>
<dbReference type="InterPro" id="IPR002347">
    <property type="entry name" value="SDR_fam"/>
</dbReference>
<evidence type="ECO:0000256" key="8">
    <source>
        <dbReference type="ARBA" id="ARBA00023136"/>
    </source>
</evidence>
<keyword evidence="5" id="KW-1133">Transmembrane helix</keyword>
<evidence type="ECO:0000256" key="6">
    <source>
        <dbReference type="ARBA" id="ARBA00023002"/>
    </source>
</evidence>
<evidence type="ECO:0000256" key="1">
    <source>
        <dbReference type="ARBA" id="ARBA00004141"/>
    </source>
</evidence>
<dbReference type="CDD" id="cd05339">
    <property type="entry name" value="17beta-HSDXI-like_SDR_c"/>
    <property type="match status" value="1"/>
</dbReference>